<dbReference type="NCBIfam" id="TIGR01549">
    <property type="entry name" value="HAD-SF-IA-v1"/>
    <property type="match status" value="1"/>
</dbReference>
<dbReference type="InterPro" id="IPR036412">
    <property type="entry name" value="HAD-like_sf"/>
</dbReference>
<evidence type="ECO:0000256" key="6">
    <source>
        <dbReference type="ARBA" id="ARBA00022723"/>
    </source>
</evidence>
<dbReference type="AlphaFoldDB" id="A0A239PRG1"/>
<dbReference type="Gene3D" id="1.10.150.240">
    <property type="entry name" value="Putative phosphatase, domain 2"/>
    <property type="match status" value="1"/>
</dbReference>
<dbReference type="InterPro" id="IPR006439">
    <property type="entry name" value="HAD-SF_hydro_IA"/>
</dbReference>
<protein>
    <recommendedName>
        <fullName evidence="5">phosphoglycolate phosphatase</fullName>
        <ecNumber evidence="5">3.1.3.18</ecNumber>
    </recommendedName>
</protein>
<dbReference type="GO" id="GO:0008967">
    <property type="term" value="F:phosphoglycolate phosphatase activity"/>
    <property type="evidence" value="ECO:0007669"/>
    <property type="project" value="UniProtKB-EC"/>
</dbReference>
<comment type="pathway">
    <text evidence="3">Organic acid metabolism; glycolate biosynthesis; glycolate from 2-phosphoglycolate: step 1/1.</text>
</comment>
<comment type="similarity">
    <text evidence="4">Belongs to the HAD-like hydrolase superfamily. CbbY/CbbZ/Gph/YieH family.</text>
</comment>
<dbReference type="GO" id="GO:0006281">
    <property type="term" value="P:DNA repair"/>
    <property type="evidence" value="ECO:0007669"/>
    <property type="project" value="TreeGrafter"/>
</dbReference>
<dbReference type="Proteomes" id="UP000198307">
    <property type="component" value="Unassembled WGS sequence"/>
</dbReference>
<accession>A0A239PRG1</accession>
<evidence type="ECO:0000313" key="10">
    <source>
        <dbReference type="EMBL" id="SNT72740.1"/>
    </source>
</evidence>
<keyword evidence="6" id="KW-0479">Metal-binding</keyword>
<comment type="cofactor">
    <cofactor evidence="2">
        <name>Mg(2+)</name>
        <dbReference type="ChEBI" id="CHEBI:18420"/>
    </cofactor>
</comment>
<organism evidence="10 11">
    <name type="scientific">Paracoccus seriniphilus</name>
    <dbReference type="NCBI Taxonomy" id="184748"/>
    <lineage>
        <taxon>Bacteria</taxon>
        <taxon>Pseudomonadati</taxon>
        <taxon>Pseudomonadota</taxon>
        <taxon>Alphaproteobacteria</taxon>
        <taxon>Rhodobacterales</taxon>
        <taxon>Paracoccaceae</taxon>
        <taxon>Paracoccus</taxon>
    </lineage>
</organism>
<evidence type="ECO:0000256" key="7">
    <source>
        <dbReference type="ARBA" id="ARBA00022801"/>
    </source>
</evidence>
<dbReference type="EMBL" id="FZQB01000003">
    <property type="protein sequence ID" value="SNT72740.1"/>
    <property type="molecule type" value="Genomic_DNA"/>
</dbReference>
<evidence type="ECO:0000256" key="9">
    <source>
        <dbReference type="ARBA" id="ARBA00023277"/>
    </source>
</evidence>
<sequence length="226" mass="24239">MNVCFAPRPVVFDLDGTLIDSAPDIHACVNSALTEHGKQALSLDRVRSFIGGGVDVLWNKISTACQIDEASRKEMQAAFMGHYLSATEHTVMFDGVAEALNILADRGHPLGICTNKPLGPTRTVLKHFGLDHLFAVVVAGDTQPEKKPHPAPLRAAVSALGADPDKPQAIFVGDSEFDAECAAALPVPFLLYEKGYRQTPPGELIHRASFESFAELPGLVEAEAQV</sequence>
<dbReference type="SFLD" id="SFLDG01129">
    <property type="entry name" value="C1.5:_HAD__Beta-PGM__Phosphata"/>
    <property type="match status" value="1"/>
</dbReference>
<dbReference type="GO" id="GO:0046872">
    <property type="term" value="F:metal ion binding"/>
    <property type="evidence" value="ECO:0007669"/>
    <property type="project" value="UniProtKB-KW"/>
</dbReference>
<evidence type="ECO:0000313" key="11">
    <source>
        <dbReference type="Proteomes" id="UP000198307"/>
    </source>
</evidence>
<dbReference type="PANTHER" id="PTHR43434:SF1">
    <property type="entry name" value="PHOSPHOGLYCOLATE PHOSPHATASE"/>
    <property type="match status" value="1"/>
</dbReference>
<dbReference type="EC" id="3.1.3.18" evidence="5"/>
<evidence type="ECO:0000256" key="4">
    <source>
        <dbReference type="ARBA" id="ARBA00006171"/>
    </source>
</evidence>
<evidence type="ECO:0000256" key="1">
    <source>
        <dbReference type="ARBA" id="ARBA00000830"/>
    </source>
</evidence>
<gene>
    <name evidence="10" type="ORF">SAMN05444959_103240</name>
</gene>
<dbReference type="InterPro" id="IPR023198">
    <property type="entry name" value="PGP-like_dom2"/>
</dbReference>
<dbReference type="GO" id="GO:0005829">
    <property type="term" value="C:cytosol"/>
    <property type="evidence" value="ECO:0007669"/>
    <property type="project" value="TreeGrafter"/>
</dbReference>
<dbReference type="OrthoDB" id="9793014at2"/>
<dbReference type="InterPro" id="IPR041492">
    <property type="entry name" value="HAD_2"/>
</dbReference>
<evidence type="ECO:0000256" key="2">
    <source>
        <dbReference type="ARBA" id="ARBA00001946"/>
    </source>
</evidence>
<evidence type="ECO:0000256" key="5">
    <source>
        <dbReference type="ARBA" id="ARBA00013078"/>
    </source>
</evidence>
<dbReference type="RefSeq" id="WP_089343526.1">
    <property type="nucleotide sequence ID" value="NZ_CP067129.1"/>
</dbReference>
<keyword evidence="7" id="KW-0378">Hydrolase</keyword>
<evidence type="ECO:0000256" key="8">
    <source>
        <dbReference type="ARBA" id="ARBA00022842"/>
    </source>
</evidence>
<name>A0A239PRG1_9RHOB</name>
<dbReference type="SUPFAM" id="SSF56784">
    <property type="entry name" value="HAD-like"/>
    <property type="match status" value="1"/>
</dbReference>
<proteinExistence type="inferred from homology"/>
<dbReference type="SFLD" id="SFLDS00003">
    <property type="entry name" value="Haloacid_Dehalogenase"/>
    <property type="match status" value="1"/>
</dbReference>
<dbReference type="InterPro" id="IPR037512">
    <property type="entry name" value="PGPase_prok"/>
</dbReference>
<comment type="catalytic activity">
    <reaction evidence="1">
        <text>2-phosphoglycolate + H2O = glycolate + phosphate</text>
        <dbReference type="Rhea" id="RHEA:14369"/>
        <dbReference type="ChEBI" id="CHEBI:15377"/>
        <dbReference type="ChEBI" id="CHEBI:29805"/>
        <dbReference type="ChEBI" id="CHEBI:43474"/>
        <dbReference type="ChEBI" id="CHEBI:58033"/>
        <dbReference type="EC" id="3.1.3.18"/>
    </reaction>
</comment>
<reference evidence="10 11" key="1">
    <citation type="submission" date="2017-07" db="EMBL/GenBank/DDBJ databases">
        <authorList>
            <person name="Sun Z.S."/>
            <person name="Albrecht U."/>
            <person name="Echele G."/>
            <person name="Lee C.C."/>
        </authorList>
    </citation>
    <scope>NUCLEOTIDE SEQUENCE [LARGE SCALE GENOMIC DNA]</scope>
    <source>
        <strain evidence="10 11">DSM 14827</strain>
    </source>
</reference>
<keyword evidence="9" id="KW-0119">Carbohydrate metabolism</keyword>
<dbReference type="GO" id="GO:0005975">
    <property type="term" value="P:carbohydrate metabolic process"/>
    <property type="evidence" value="ECO:0007669"/>
    <property type="project" value="InterPro"/>
</dbReference>
<dbReference type="Pfam" id="PF13419">
    <property type="entry name" value="HAD_2"/>
    <property type="match status" value="1"/>
</dbReference>
<evidence type="ECO:0000256" key="3">
    <source>
        <dbReference type="ARBA" id="ARBA00004818"/>
    </source>
</evidence>
<dbReference type="PANTHER" id="PTHR43434">
    <property type="entry name" value="PHOSPHOGLYCOLATE PHOSPHATASE"/>
    <property type="match status" value="1"/>
</dbReference>
<dbReference type="InterPro" id="IPR023214">
    <property type="entry name" value="HAD_sf"/>
</dbReference>
<dbReference type="Gene3D" id="3.40.50.1000">
    <property type="entry name" value="HAD superfamily/HAD-like"/>
    <property type="match status" value="1"/>
</dbReference>
<keyword evidence="8" id="KW-0460">Magnesium</keyword>
<dbReference type="NCBIfam" id="TIGR01449">
    <property type="entry name" value="PGP_bact"/>
    <property type="match status" value="1"/>
</dbReference>
<dbReference type="InterPro" id="IPR050155">
    <property type="entry name" value="HAD-like_hydrolase_sf"/>
</dbReference>
<keyword evidence="11" id="KW-1185">Reference proteome</keyword>